<evidence type="ECO:0000313" key="3">
    <source>
        <dbReference type="EMBL" id="KAG0010514.1"/>
    </source>
</evidence>
<dbReference type="AlphaFoldDB" id="A0A9P6MRJ2"/>
<sequence>MISLDAQWDFSLTRHSPGTNLNFTFDDFNNNLVNITKEMSGALKPWVESRANAIAAELGFTIPAGTADRVTPPPRDSGKGKGKGKGGSNSSNGDGNGNSAASLSVSGFAFIAMLASCLMMLA</sequence>
<feature type="compositionally biased region" description="Low complexity" evidence="1">
    <location>
        <begin position="88"/>
        <end position="97"/>
    </location>
</feature>
<feature type="region of interest" description="Disordered" evidence="1">
    <location>
        <begin position="64"/>
        <end position="97"/>
    </location>
</feature>
<keyword evidence="4" id="KW-1185">Reference proteome</keyword>
<dbReference type="EMBL" id="JAAAID010001321">
    <property type="protein sequence ID" value="KAG0010514.1"/>
    <property type="molecule type" value="Genomic_DNA"/>
</dbReference>
<keyword evidence="2" id="KW-1133">Transmembrane helix</keyword>
<organism evidence="3 4">
    <name type="scientific">Entomortierella chlamydospora</name>
    <dbReference type="NCBI Taxonomy" id="101097"/>
    <lineage>
        <taxon>Eukaryota</taxon>
        <taxon>Fungi</taxon>
        <taxon>Fungi incertae sedis</taxon>
        <taxon>Mucoromycota</taxon>
        <taxon>Mortierellomycotina</taxon>
        <taxon>Mortierellomycetes</taxon>
        <taxon>Mortierellales</taxon>
        <taxon>Mortierellaceae</taxon>
        <taxon>Entomortierella</taxon>
    </lineage>
</organism>
<gene>
    <name evidence="3" type="ORF">BGZ80_001424</name>
</gene>
<evidence type="ECO:0000256" key="2">
    <source>
        <dbReference type="SAM" id="Phobius"/>
    </source>
</evidence>
<evidence type="ECO:0000313" key="4">
    <source>
        <dbReference type="Proteomes" id="UP000703661"/>
    </source>
</evidence>
<keyword evidence="2" id="KW-0812">Transmembrane</keyword>
<comment type="caution">
    <text evidence="3">The sequence shown here is derived from an EMBL/GenBank/DDBJ whole genome shotgun (WGS) entry which is preliminary data.</text>
</comment>
<reference evidence="3" key="1">
    <citation type="journal article" date="2020" name="Fungal Divers.">
        <title>Resolving the Mortierellaceae phylogeny through synthesis of multi-gene phylogenetics and phylogenomics.</title>
        <authorList>
            <person name="Vandepol N."/>
            <person name="Liber J."/>
            <person name="Desiro A."/>
            <person name="Na H."/>
            <person name="Kennedy M."/>
            <person name="Barry K."/>
            <person name="Grigoriev I.V."/>
            <person name="Miller A.N."/>
            <person name="O'Donnell K."/>
            <person name="Stajich J.E."/>
            <person name="Bonito G."/>
        </authorList>
    </citation>
    <scope>NUCLEOTIDE SEQUENCE</scope>
    <source>
        <strain evidence="3">NRRL 2769</strain>
    </source>
</reference>
<keyword evidence="2" id="KW-0472">Membrane</keyword>
<accession>A0A9P6MRJ2</accession>
<name>A0A9P6MRJ2_9FUNG</name>
<feature type="transmembrane region" description="Helical" evidence="2">
    <location>
        <begin position="100"/>
        <end position="121"/>
    </location>
</feature>
<evidence type="ECO:0000256" key="1">
    <source>
        <dbReference type="SAM" id="MobiDB-lite"/>
    </source>
</evidence>
<dbReference type="Proteomes" id="UP000703661">
    <property type="component" value="Unassembled WGS sequence"/>
</dbReference>
<proteinExistence type="predicted"/>
<protein>
    <submittedName>
        <fullName evidence="3">Uncharacterized protein</fullName>
    </submittedName>
</protein>